<dbReference type="CDD" id="cd01949">
    <property type="entry name" value="GGDEF"/>
    <property type="match status" value="1"/>
</dbReference>
<dbReference type="Gene3D" id="3.30.450.20">
    <property type="entry name" value="PAS domain"/>
    <property type="match status" value="1"/>
</dbReference>
<comment type="catalytic activity">
    <reaction evidence="3">
        <text>2 GTP = 3',3'-c-di-GMP + 2 diphosphate</text>
        <dbReference type="Rhea" id="RHEA:24898"/>
        <dbReference type="ChEBI" id="CHEBI:33019"/>
        <dbReference type="ChEBI" id="CHEBI:37565"/>
        <dbReference type="ChEBI" id="CHEBI:58805"/>
        <dbReference type="EC" id="2.7.7.65"/>
    </reaction>
</comment>
<evidence type="ECO:0000256" key="1">
    <source>
        <dbReference type="ARBA" id="ARBA00001946"/>
    </source>
</evidence>
<evidence type="ECO:0000259" key="4">
    <source>
        <dbReference type="PROSITE" id="PS50113"/>
    </source>
</evidence>
<feature type="domain" description="GGDEF" evidence="5">
    <location>
        <begin position="67"/>
        <end position="200"/>
    </location>
</feature>
<dbReference type="PROSITE" id="PS50887">
    <property type="entry name" value="GGDEF"/>
    <property type="match status" value="1"/>
</dbReference>
<dbReference type="FunFam" id="3.30.70.270:FF:000001">
    <property type="entry name" value="Diguanylate cyclase domain protein"/>
    <property type="match status" value="1"/>
</dbReference>
<name>A0A317CHZ9_9GAMM</name>
<dbReference type="PROSITE" id="PS50113">
    <property type="entry name" value="PAC"/>
    <property type="match status" value="1"/>
</dbReference>
<proteinExistence type="predicted"/>
<dbReference type="Gene3D" id="3.30.70.270">
    <property type="match status" value="1"/>
</dbReference>
<organism evidence="6 7">
    <name type="scientific">Leucothrix pacifica</name>
    <dbReference type="NCBI Taxonomy" id="1247513"/>
    <lineage>
        <taxon>Bacteria</taxon>
        <taxon>Pseudomonadati</taxon>
        <taxon>Pseudomonadota</taxon>
        <taxon>Gammaproteobacteria</taxon>
        <taxon>Thiotrichales</taxon>
        <taxon>Thiotrichaceae</taxon>
        <taxon>Leucothrix</taxon>
    </lineage>
</organism>
<dbReference type="GO" id="GO:1902201">
    <property type="term" value="P:negative regulation of bacterial-type flagellum-dependent cell motility"/>
    <property type="evidence" value="ECO:0007669"/>
    <property type="project" value="TreeGrafter"/>
</dbReference>
<evidence type="ECO:0000256" key="2">
    <source>
        <dbReference type="ARBA" id="ARBA00012528"/>
    </source>
</evidence>
<dbReference type="SMART" id="SM00267">
    <property type="entry name" value="GGDEF"/>
    <property type="match status" value="1"/>
</dbReference>
<dbReference type="EMBL" id="QGKM01000018">
    <property type="protein sequence ID" value="PWQ98184.1"/>
    <property type="molecule type" value="Genomic_DNA"/>
</dbReference>
<dbReference type="Proteomes" id="UP000245539">
    <property type="component" value="Unassembled WGS sequence"/>
</dbReference>
<dbReference type="InterPro" id="IPR029787">
    <property type="entry name" value="Nucleotide_cyclase"/>
</dbReference>
<dbReference type="InterPro" id="IPR050469">
    <property type="entry name" value="Diguanylate_Cyclase"/>
</dbReference>
<dbReference type="GO" id="GO:0052621">
    <property type="term" value="F:diguanylate cyclase activity"/>
    <property type="evidence" value="ECO:0007669"/>
    <property type="project" value="UniProtKB-EC"/>
</dbReference>
<dbReference type="PANTHER" id="PTHR45138">
    <property type="entry name" value="REGULATORY COMPONENTS OF SENSORY TRANSDUCTION SYSTEM"/>
    <property type="match status" value="1"/>
</dbReference>
<dbReference type="EC" id="2.7.7.65" evidence="2"/>
<dbReference type="GO" id="GO:0005886">
    <property type="term" value="C:plasma membrane"/>
    <property type="evidence" value="ECO:0007669"/>
    <property type="project" value="TreeGrafter"/>
</dbReference>
<dbReference type="OrthoDB" id="92309at2"/>
<evidence type="ECO:0000259" key="5">
    <source>
        <dbReference type="PROSITE" id="PS50887"/>
    </source>
</evidence>
<comment type="caution">
    <text evidence="6">The sequence shown here is derived from an EMBL/GenBank/DDBJ whole genome shotgun (WGS) entry which is preliminary data.</text>
</comment>
<dbReference type="NCBIfam" id="TIGR00254">
    <property type="entry name" value="GGDEF"/>
    <property type="match status" value="1"/>
</dbReference>
<protein>
    <recommendedName>
        <fullName evidence="2">diguanylate cyclase</fullName>
        <ecNumber evidence="2">2.7.7.65</ecNumber>
    </recommendedName>
</protein>
<keyword evidence="7" id="KW-1185">Reference proteome</keyword>
<evidence type="ECO:0000313" key="7">
    <source>
        <dbReference type="Proteomes" id="UP000245539"/>
    </source>
</evidence>
<dbReference type="SUPFAM" id="SSF55073">
    <property type="entry name" value="Nucleotide cyclase"/>
    <property type="match status" value="1"/>
</dbReference>
<sequence length="208" mass="23004">MSILPLRDKNGVVTHFAAIERDVTESKERELELDEMSRHDALSDLLNRRAFDQLLEDAFAKFQDTGEVFSVLAIDIDHFKSVNDQYGHHCGDQAICKVAEICKKVFNTSGSVGRTGGEEFSILIPNKDASGAALMAEHLRRNIEAASVITEKGAIRITTSIGVSEVVISDTKPLDLMLRADKALYTAKHNGRNQVREFEPETSICDLA</sequence>
<evidence type="ECO:0000256" key="3">
    <source>
        <dbReference type="ARBA" id="ARBA00034247"/>
    </source>
</evidence>
<dbReference type="InterPro" id="IPR000700">
    <property type="entry name" value="PAS-assoc_C"/>
</dbReference>
<accession>A0A317CHZ9</accession>
<comment type="cofactor">
    <cofactor evidence="1">
        <name>Mg(2+)</name>
        <dbReference type="ChEBI" id="CHEBI:18420"/>
    </cofactor>
</comment>
<dbReference type="PANTHER" id="PTHR45138:SF9">
    <property type="entry name" value="DIGUANYLATE CYCLASE DGCM-RELATED"/>
    <property type="match status" value="1"/>
</dbReference>
<dbReference type="InterPro" id="IPR000160">
    <property type="entry name" value="GGDEF_dom"/>
</dbReference>
<reference evidence="6 7" key="1">
    <citation type="submission" date="2018-05" db="EMBL/GenBank/DDBJ databases">
        <title>Leucothrix arctica sp. nov., isolated from Arctic seawater.</title>
        <authorList>
            <person name="Choi A."/>
            <person name="Baek K."/>
        </authorList>
    </citation>
    <scope>NUCLEOTIDE SEQUENCE [LARGE SCALE GENOMIC DNA]</scope>
    <source>
        <strain evidence="6 7">JCM 18388</strain>
    </source>
</reference>
<dbReference type="GO" id="GO:0043709">
    <property type="term" value="P:cell adhesion involved in single-species biofilm formation"/>
    <property type="evidence" value="ECO:0007669"/>
    <property type="project" value="TreeGrafter"/>
</dbReference>
<dbReference type="Pfam" id="PF00990">
    <property type="entry name" value="GGDEF"/>
    <property type="match status" value="1"/>
</dbReference>
<dbReference type="AlphaFoldDB" id="A0A317CHZ9"/>
<dbReference type="InterPro" id="IPR043128">
    <property type="entry name" value="Rev_trsase/Diguanyl_cyclase"/>
</dbReference>
<evidence type="ECO:0000313" key="6">
    <source>
        <dbReference type="EMBL" id="PWQ98184.1"/>
    </source>
</evidence>
<gene>
    <name evidence="6" type="ORF">DKW60_08725</name>
</gene>
<feature type="domain" description="PAC" evidence="4">
    <location>
        <begin position="1"/>
        <end position="35"/>
    </location>
</feature>